<keyword evidence="2" id="KW-0496">Mitochondrion</keyword>
<proteinExistence type="predicted"/>
<evidence type="ECO:0000256" key="1">
    <source>
        <dbReference type="SAM" id="SignalP"/>
    </source>
</evidence>
<reference evidence="2" key="1">
    <citation type="journal article" date="2015" name="Genome Biol. Evol.">
        <title>Organellar Genomes of White Spruce (Picea glauca): Assembly and Annotation.</title>
        <authorList>
            <person name="Jackman S.D."/>
            <person name="Warren R.L."/>
            <person name="Gibb E.A."/>
            <person name="Vandervalk B.P."/>
            <person name="Mohamadi H."/>
            <person name="Chu J."/>
            <person name="Raymond A."/>
            <person name="Pleasance S."/>
            <person name="Coope R."/>
            <person name="Wildung M.R."/>
            <person name="Ritland C.E."/>
            <person name="Bousquet J."/>
            <person name="Jones S.J."/>
            <person name="Bohlmann J."/>
            <person name="Birol I."/>
        </authorList>
    </citation>
    <scope>NUCLEOTIDE SEQUENCE [LARGE SCALE GENOMIC DNA]</scope>
    <source>
        <tissue evidence="2">Flushing bud</tissue>
    </source>
</reference>
<feature type="signal peptide" evidence="1">
    <location>
        <begin position="1"/>
        <end position="26"/>
    </location>
</feature>
<gene>
    <name evidence="2" type="ORF">ABT39_MTgene814</name>
</gene>
<feature type="chain" id="PRO_5007100278" evidence="1">
    <location>
        <begin position="27"/>
        <end position="84"/>
    </location>
</feature>
<name>A0A101M4S8_PICGL</name>
<keyword evidence="1" id="KW-0732">Signal</keyword>
<dbReference type="EMBL" id="LKAM01000001">
    <property type="protein sequence ID" value="KUM50968.1"/>
    <property type="molecule type" value="Genomic_DNA"/>
</dbReference>
<geneLocation type="mitochondrion" evidence="2"/>
<sequence length="84" mass="9178">MNLHLLLPTMLILLLVDMLMLALLLASISISSQSAIGAYPASQLCGWCVHRHLSGPDILDSYLDNTIYGLNDSIQDNILPESIL</sequence>
<accession>A0A101M4S8</accession>
<evidence type="ECO:0000313" key="2">
    <source>
        <dbReference type="EMBL" id="KUM50968.1"/>
    </source>
</evidence>
<dbReference type="AlphaFoldDB" id="A0A101M4S8"/>
<comment type="caution">
    <text evidence="2">The sequence shown here is derived from an EMBL/GenBank/DDBJ whole genome shotgun (WGS) entry which is preliminary data.</text>
</comment>
<organism evidence="2">
    <name type="scientific">Picea glauca</name>
    <name type="common">White spruce</name>
    <name type="synonym">Pinus glauca</name>
    <dbReference type="NCBI Taxonomy" id="3330"/>
    <lineage>
        <taxon>Eukaryota</taxon>
        <taxon>Viridiplantae</taxon>
        <taxon>Streptophyta</taxon>
        <taxon>Embryophyta</taxon>
        <taxon>Tracheophyta</taxon>
        <taxon>Spermatophyta</taxon>
        <taxon>Pinopsida</taxon>
        <taxon>Pinidae</taxon>
        <taxon>Conifers I</taxon>
        <taxon>Pinales</taxon>
        <taxon>Pinaceae</taxon>
        <taxon>Picea</taxon>
    </lineage>
</organism>
<protein>
    <submittedName>
        <fullName evidence="2">Uncharacterized protein</fullName>
    </submittedName>
</protein>